<gene>
    <name evidence="1" type="ORF">M413DRAFT_157594</name>
</gene>
<keyword evidence="2" id="KW-1185">Reference proteome</keyword>
<protein>
    <recommendedName>
        <fullName evidence="3">BTB domain-containing protein</fullName>
    </recommendedName>
</protein>
<reference evidence="1 2" key="1">
    <citation type="submission" date="2014-04" db="EMBL/GenBank/DDBJ databases">
        <authorList>
            <consortium name="DOE Joint Genome Institute"/>
            <person name="Kuo A."/>
            <person name="Gay G."/>
            <person name="Dore J."/>
            <person name="Kohler A."/>
            <person name="Nagy L.G."/>
            <person name="Floudas D."/>
            <person name="Copeland A."/>
            <person name="Barry K.W."/>
            <person name="Cichocki N."/>
            <person name="Veneault-Fourrey C."/>
            <person name="LaButti K."/>
            <person name="Lindquist E.A."/>
            <person name="Lipzen A."/>
            <person name="Lundell T."/>
            <person name="Morin E."/>
            <person name="Murat C."/>
            <person name="Sun H."/>
            <person name="Tunlid A."/>
            <person name="Henrissat B."/>
            <person name="Grigoriev I.V."/>
            <person name="Hibbett D.S."/>
            <person name="Martin F."/>
            <person name="Nordberg H.P."/>
            <person name="Cantor M.N."/>
            <person name="Hua S.X."/>
        </authorList>
    </citation>
    <scope>NUCLEOTIDE SEQUENCE [LARGE SCALE GENOMIC DNA]</scope>
    <source>
        <strain evidence="2">h7</strain>
    </source>
</reference>
<dbReference type="OrthoDB" id="3157337at2759"/>
<evidence type="ECO:0000313" key="1">
    <source>
        <dbReference type="EMBL" id="KIM40982.1"/>
    </source>
</evidence>
<dbReference type="Proteomes" id="UP000053424">
    <property type="component" value="Unassembled WGS sequence"/>
</dbReference>
<evidence type="ECO:0000313" key="2">
    <source>
        <dbReference type="Proteomes" id="UP000053424"/>
    </source>
</evidence>
<reference evidence="2" key="2">
    <citation type="submission" date="2015-01" db="EMBL/GenBank/DDBJ databases">
        <title>Evolutionary Origins and Diversification of the Mycorrhizal Mutualists.</title>
        <authorList>
            <consortium name="DOE Joint Genome Institute"/>
            <consortium name="Mycorrhizal Genomics Consortium"/>
            <person name="Kohler A."/>
            <person name="Kuo A."/>
            <person name="Nagy L.G."/>
            <person name="Floudas D."/>
            <person name="Copeland A."/>
            <person name="Barry K.W."/>
            <person name="Cichocki N."/>
            <person name="Veneault-Fourrey C."/>
            <person name="LaButti K."/>
            <person name="Lindquist E.A."/>
            <person name="Lipzen A."/>
            <person name="Lundell T."/>
            <person name="Morin E."/>
            <person name="Murat C."/>
            <person name="Riley R."/>
            <person name="Ohm R."/>
            <person name="Sun H."/>
            <person name="Tunlid A."/>
            <person name="Henrissat B."/>
            <person name="Grigoriev I.V."/>
            <person name="Hibbett D.S."/>
            <person name="Martin F."/>
        </authorList>
    </citation>
    <scope>NUCLEOTIDE SEQUENCE [LARGE SCALE GENOMIC DNA]</scope>
    <source>
        <strain evidence="2">h7</strain>
    </source>
</reference>
<evidence type="ECO:0008006" key="3">
    <source>
        <dbReference type="Google" id="ProtNLM"/>
    </source>
</evidence>
<accession>A0A0C2YIU4</accession>
<dbReference type="AlphaFoldDB" id="A0A0C2YIU4"/>
<proteinExistence type="predicted"/>
<sequence length="355" mass="40241">MSIVAQIHHFQLERSSSSLADNPLVLVGGQQVRKPVGSHVLQDKVEEFRALCWALYAPPQETALQYNPANFKLDRIMDLFLISHKYRLESLQTFATQLLVHHCSPPYTTCRTPELEKILRLAVLNKALPLIKVAEEALLRRIEEDPLGSISMARLITLAEELGMRKLQGKLYYHELVRDEASTLKIPSSTAYNFPCAENLTEKQTSVLFKGYRSLLRYWRHLPGEAREKKVSKLTSCKNHQICQREWDSAWSVETLKDRDSFPPNLDILASLEKIRTSRPNSLNQTPLFSFGITRAITPAPNTSATPVPISTFPLPNAQPQPWMQPCGEKELNDLVKRLQDTLADHFLGSHVPSA</sequence>
<dbReference type="HOGENOM" id="CLU_040194_0_0_1"/>
<organism evidence="1 2">
    <name type="scientific">Hebeloma cylindrosporum</name>
    <dbReference type="NCBI Taxonomy" id="76867"/>
    <lineage>
        <taxon>Eukaryota</taxon>
        <taxon>Fungi</taxon>
        <taxon>Dikarya</taxon>
        <taxon>Basidiomycota</taxon>
        <taxon>Agaricomycotina</taxon>
        <taxon>Agaricomycetes</taxon>
        <taxon>Agaricomycetidae</taxon>
        <taxon>Agaricales</taxon>
        <taxon>Agaricineae</taxon>
        <taxon>Hymenogastraceae</taxon>
        <taxon>Hebeloma</taxon>
    </lineage>
</organism>
<dbReference type="EMBL" id="KN831781">
    <property type="protein sequence ID" value="KIM40982.1"/>
    <property type="molecule type" value="Genomic_DNA"/>
</dbReference>
<name>A0A0C2YIU4_HEBCY</name>